<sequence length="96" mass="10420">MALRSLVGKLRGPPAAVTASRAFSKTRECCGKTRIAGSLGQKNGAIKDDLSDLDSPAWKHYMIRGVAIVTHGCLTWIAVSSGVAYLENDENFRRKK</sequence>
<dbReference type="Proteomes" id="UP001497457">
    <property type="component" value="Chromosome 6rd"/>
</dbReference>
<dbReference type="EMBL" id="OZ075115">
    <property type="protein sequence ID" value="CAL5067073.1"/>
    <property type="molecule type" value="Genomic_DNA"/>
</dbReference>
<keyword evidence="1" id="KW-0812">Transmembrane</keyword>
<protein>
    <submittedName>
        <fullName evidence="2">Uncharacterized protein</fullName>
    </submittedName>
</protein>
<accession>A0ABC9F0Z3</accession>
<evidence type="ECO:0000313" key="4">
    <source>
        <dbReference type="Proteomes" id="UP001497457"/>
    </source>
</evidence>
<keyword evidence="1" id="KW-1133">Transmembrane helix</keyword>
<proteinExistence type="predicted"/>
<dbReference type="Proteomes" id="UP001497457">
    <property type="component" value="Chromosome 5rd"/>
</dbReference>
<reference evidence="2 4" key="2">
    <citation type="submission" date="2024-10" db="EMBL/GenBank/DDBJ databases">
        <authorList>
            <person name="Ryan C."/>
        </authorList>
    </citation>
    <scope>NUCLEOTIDE SEQUENCE [LARGE SCALE GENOMIC DNA]</scope>
</reference>
<dbReference type="EMBL" id="OZ075116">
    <property type="protein sequence ID" value="CAL5076861.1"/>
    <property type="molecule type" value="Genomic_DNA"/>
</dbReference>
<evidence type="ECO:0000313" key="3">
    <source>
        <dbReference type="EMBL" id="CAL5076861.1"/>
    </source>
</evidence>
<keyword evidence="1" id="KW-0472">Membrane</keyword>
<evidence type="ECO:0000256" key="1">
    <source>
        <dbReference type="SAM" id="Phobius"/>
    </source>
</evidence>
<reference evidence="4" key="1">
    <citation type="submission" date="2024-06" db="EMBL/GenBank/DDBJ databases">
        <authorList>
            <person name="Ryan C."/>
        </authorList>
    </citation>
    <scope>NUCLEOTIDE SEQUENCE [LARGE SCALE GENOMIC DNA]</scope>
</reference>
<gene>
    <name evidence="2" type="ORF">URODEC1_LOCUS100804</name>
    <name evidence="3" type="ORF">URODEC1_LOCUS106384</name>
</gene>
<dbReference type="AlphaFoldDB" id="A0ABC9F0Z3"/>
<keyword evidence="4" id="KW-1185">Reference proteome</keyword>
<feature type="transmembrane region" description="Helical" evidence="1">
    <location>
        <begin position="61"/>
        <end position="86"/>
    </location>
</feature>
<name>A0ABC9F0Z3_9POAL</name>
<organism evidence="2 4">
    <name type="scientific">Urochloa decumbens</name>
    <dbReference type="NCBI Taxonomy" id="240449"/>
    <lineage>
        <taxon>Eukaryota</taxon>
        <taxon>Viridiplantae</taxon>
        <taxon>Streptophyta</taxon>
        <taxon>Embryophyta</taxon>
        <taxon>Tracheophyta</taxon>
        <taxon>Spermatophyta</taxon>
        <taxon>Magnoliopsida</taxon>
        <taxon>Liliopsida</taxon>
        <taxon>Poales</taxon>
        <taxon>Poaceae</taxon>
        <taxon>PACMAD clade</taxon>
        <taxon>Panicoideae</taxon>
        <taxon>Panicodae</taxon>
        <taxon>Paniceae</taxon>
        <taxon>Melinidinae</taxon>
        <taxon>Urochloa</taxon>
    </lineage>
</organism>
<evidence type="ECO:0000313" key="2">
    <source>
        <dbReference type="EMBL" id="CAL5067073.1"/>
    </source>
</evidence>